<reference evidence="1 2" key="1">
    <citation type="submission" date="2023-05" db="EMBL/GenBank/DDBJ databases">
        <title>Microbacterium dauci sp.nov., Isolated from Carrot Rhizosphere Soil.</title>
        <authorList>
            <person name="Xiao Z."/>
            <person name="Zheng J."/>
        </authorList>
    </citation>
    <scope>NUCLEOTIDE SEQUENCE [LARGE SCALE GENOMIC DNA]</scope>
    <source>
        <strain evidence="1 2">LX3-4</strain>
    </source>
</reference>
<protein>
    <submittedName>
        <fullName evidence="1">DUF2997 domain-containing protein</fullName>
    </submittedName>
</protein>
<evidence type="ECO:0000313" key="1">
    <source>
        <dbReference type="EMBL" id="MDJ1114013.1"/>
    </source>
</evidence>
<accession>A0ABT6ZDL5</accession>
<proteinExistence type="predicted"/>
<dbReference type="RefSeq" id="WP_283715549.1">
    <property type="nucleotide sequence ID" value="NZ_JASJND010000004.1"/>
</dbReference>
<evidence type="ECO:0000313" key="2">
    <source>
        <dbReference type="Proteomes" id="UP001321481"/>
    </source>
</evidence>
<dbReference type="InterPro" id="IPR021375">
    <property type="entry name" value="DUF2997"/>
</dbReference>
<organism evidence="1 2">
    <name type="scientific">Microbacterium dauci</name>
    <dbReference type="NCBI Taxonomy" id="3048008"/>
    <lineage>
        <taxon>Bacteria</taxon>
        <taxon>Bacillati</taxon>
        <taxon>Actinomycetota</taxon>
        <taxon>Actinomycetes</taxon>
        <taxon>Micrococcales</taxon>
        <taxon>Microbacteriaceae</taxon>
        <taxon>Microbacterium</taxon>
    </lineage>
</organism>
<dbReference type="Proteomes" id="UP001321481">
    <property type="component" value="Unassembled WGS sequence"/>
</dbReference>
<comment type="caution">
    <text evidence="1">The sequence shown here is derived from an EMBL/GenBank/DDBJ whole genome shotgun (WGS) entry which is preliminary data.</text>
</comment>
<gene>
    <name evidence="1" type="ORF">QNI14_06065</name>
</gene>
<sequence length="67" mass="7257">MKQLVVQLRADGSVAAETFGMTGPECLEYIQQLEALLDAETASSQFTDDYHRVGAPVSSESHVEEGL</sequence>
<keyword evidence="2" id="KW-1185">Reference proteome</keyword>
<dbReference type="Pfam" id="PF11211">
    <property type="entry name" value="DUF2997"/>
    <property type="match status" value="1"/>
</dbReference>
<name>A0ABT6ZDL5_9MICO</name>
<dbReference type="EMBL" id="JASJND010000004">
    <property type="protein sequence ID" value="MDJ1114013.1"/>
    <property type="molecule type" value="Genomic_DNA"/>
</dbReference>